<feature type="domain" description="TonB-dependent receptor plug" evidence="14">
    <location>
        <begin position="46"/>
        <end position="152"/>
    </location>
</feature>
<dbReference type="Proteomes" id="UP000015527">
    <property type="component" value="Unassembled WGS sequence"/>
</dbReference>
<evidence type="ECO:0008006" key="17">
    <source>
        <dbReference type="Google" id="ProtNLM"/>
    </source>
</evidence>
<dbReference type="eggNOG" id="COG4771">
    <property type="taxonomic scope" value="Bacteria"/>
</dbReference>
<dbReference type="GO" id="GO:0009279">
    <property type="term" value="C:cell outer membrane"/>
    <property type="evidence" value="ECO:0007669"/>
    <property type="project" value="UniProtKB-SubCell"/>
</dbReference>
<evidence type="ECO:0000256" key="7">
    <source>
        <dbReference type="ARBA" id="ARBA00023136"/>
    </source>
</evidence>
<dbReference type="InterPro" id="IPR036942">
    <property type="entry name" value="Beta-barrel_TonB_sf"/>
</dbReference>
<evidence type="ECO:0000256" key="4">
    <source>
        <dbReference type="ARBA" id="ARBA00022692"/>
    </source>
</evidence>
<dbReference type="PANTHER" id="PTHR47234">
    <property type="match status" value="1"/>
</dbReference>
<comment type="similarity">
    <text evidence="9 11">Belongs to the TonB-dependent receptor family.</text>
</comment>
<dbReference type="PATRIC" id="fig|1096930.3.peg.2140"/>
<dbReference type="Gene3D" id="2.40.170.20">
    <property type="entry name" value="TonB-dependent receptor, beta-barrel domain"/>
    <property type="match status" value="1"/>
</dbReference>
<keyword evidence="4 9" id="KW-0812">Transmembrane</keyword>
<name>T0J1T6_9SPHN</name>
<dbReference type="RefSeq" id="WP_021234008.1">
    <property type="nucleotide sequence ID" value="NZ_ATHL01000075.1"/>
</dbReference>
<feature type="chain" id="PRO_5004565513" description="TonB-denpendent receptor" evidence="12">
    <location>
        <begin position="25"/>
        <end position="973"/>
    </location>
</feature>
<dbReference type="EMBL" id="ATHL01000075">
    <property type="protein sequence ID" value="EQB15889.1"/>
    <property type="molecule type" value="Genomic_DNA"/>
</dbReference>
<evidence type="ECO:0000256" key="12">
    <source>
        <dbReference type="SAM" id="SignalP"/>
    </source>
</evidence>
<evidence type="ECO:0000256" key="9">
    <source>
        <dbReference type="PROSITE-ProRule" id="PRU01360"/>
    </source>
</evidence>
<dbReference type="Gene3D" id="2.170.130.10">
    <property type="entry name" value="TonB-dependent receptor, plug domain"/>
    <property type="match status" value="1"/>
</dbReference>
<evidence type="ECO:0000313" key="16">
    <source>
        <dbReference type="Proteomes" id="UP000015527"/>
    </source>
</evidence>
<keyword evidence="16" id="KW-1185">Reference proteome</keyword>
<dbReference type="InterPro" id="IPR037066">
    <property type="entry name" value="Plug_dom_sf"/>
</dbReference>
<dbReference type="AlphaFoldDB" id="T0J1T6"/>
<dbReference type="PROSITE" id="PS52016">
    <property type="entry name" value="TONB_DEPENDENT_REC_3"/>
    <property type="match status" value="1"/>
</dbReference>
<dbReference type="OrthoDB" id="7051241at2"/>
<dbReference type="InterPro" id="IPR000531">
    <property type="entry name" value="Beta-barrel_TonB"/>
</dbReference>
<evidence type="ECO:0000256" key="11">
    <source>
        <dbReference type="RuleBase" id="RU003357"/>
    </source>
</evidence>
<evidence type="ECO:0000313" key="15">
    <source>
        <dbReference type="EMBL" id="EQB15889.1"/>
    </source>
</evidence>
<keyword evidence="6 11" id="KW-0798">TonB box</keyword>
<reference evidence="15 16" key="1">
    <citation type="journal article" date="2013" name="Genome Announc.">
        <title>Genome Sequence of Novosphingobium lindaniclasticum LE124T, Isolated from a Hexachlorocyclohexane Dumpsite.</title>
        <authorList>
            <person name="Saxena A."/>
            <person name="Nayyar N."/>
            <person name="Sangwan N."/>
            <person name="Kumari R."/>
            <person name="Khurana J.P."/>
            <person name="Lal R."/>
        </authorList>
    </citation>
    <scope>NUCLEOTIDE SEQUENCE [LARGE SCALE GENOMIC DNA]</scope>
    <source>
        <strain evidence="15 16">LE124</strain>
    </source>
</reference>
<dbReference type="PROSITE" id="PS01156">
    <property type="entry name" value="TONB_DEPENDENT_REC_2"/>
    <property type="match status" value="1"/>
</dbReference>
<evidence type="ECO:0000256" key="6">
    <source>
        <dbReference type="ARBA" id="ARBA00023077"/>
    </source>
</evidence>
<feature type="signal peptide" evidence="12">
    <location>
        <begin position="1"/>
        <end position="24"/>
    </location>
</feature>
<dbReference type="InterPro" id="IPR039426">
    <property type="entry name" value="TonB-dep_rcpt-like"/>
</dbReference>
<keyword evidence="7 9" id="KW-0472">Membrane</keyword>
<evidence type="ECO:0000256" key="10">
    <source>
        <dbReference type="PROSITE-ProRule" id="PRU10144"/>
    </source>
</evidence>
<evidence type="ECO:0000256" key="5">
    <source>
        <dbReference type="ARBA" id="ARBA00022729"/>
    </source>
</evidence>
<evidence type="ECO:0000259" key="13">
    <source>
        <dbReference type="Pfam" id="PF00593"/>
    </source>
</evidence>
<sequence length="973" mass="103871">MRGQRKKLYCAAALTAIIAGTAQAQEAAPGGDIVVTGTRIKRPDLESNSPQTVVGSDEFRYQGATTVEQVLNRLPQFTADANENVSNGSDGTSKINLRNLGSNRVLTLLDGQRLMPSQAINLSFIPSALVERVDVLSGGASAVYGSDALSGVVNFVLKKDLDGVRIDAQTGFSQHNNNNGSLRALQRASGYDPAPSSVIDGGKQDVTIAAGKNFADGRGNITVYGGYRKFSPVRQSSRDVSACALQDRESVAGSGNFDQLFCGGSSNTPFGSFIPLSDLSPFKGQTLINNRDGSGTLVPYNPSYSYNTAPDNYFQRSDERITAGGFARFELSKAAELYGSFMYMNDQTFSQVAPSAVWFGTAFPVSCNNPYASAAQLSAICGSAAGTDTTAPTNVGYRVIGAPRRDNLRFNDYRYSAGVRGDLGSGFSYDVNYMYSLVKFKETYLNDVNQAKAGRALNAVNVNGVPTCRSVIDGTDPSCIPINVFTPGGVTADQAAYLFGESNTASRNSLGVISGSLSGDLGQMGVTLPWAENGVGIALGLERRRETLNFTADEVAQQNGTLPSDGIIAVTEAFGEIEIPLIEDKPFFKSLTINGGLRYSSYDNKQNSSGIKSGYNVWTYKGELSWAPVDDLRVRASYNRAIRAPNVQELFASQSVGNVNGTDPCAGANPSAPFEICQLTGVTQAMYGSIPGCPSDQCSGLGGGNVALKPETADTYTLGVVITPKALRRFSLSVDYYNIKVKDYIGSIAPSLIMGQCAETGDPYFCNLFVRDPRSGQVFGQNSGYIISTTMNTGYLKTSGLDVNADYTFDIGNLGSINLGVVGTYLIEQVSQPVPGGGSYDCKGLFGYTCGQPTPEWRHVARLSWMTPTDTTVSLSWRHLGGTTLSSLTDNPLLSADQTTVNRKIGAYNYFDLSLTQAIDKRFTLRAGVNNMFDKDPPILDSGLLQSFGNGNTYPGVYDALGRTIFVGFTANF</sequence>
<feature type="short sequence motif" description="TonB C-terminal box" evidence="10">
    <location>
        <begin position="956"/>
        <end position="973"/>
    </location>
</feature>
<organism evidence="15 16">
    <name type="scientific">Novosphingobium lindaniclasticum LE124</name>
    <dbReference type="NCBI Taxonomy" id="1096930"/>
    <lineage>
        <taxon>Bacteria</taxon>
        <taxon>Pseudomonadati</taxon>
        <taxon>Pseudomonadota</taxon>
        <taxon>Alphaproteobacteria</taxon>
        <taxon>Sphingomonadales</taxon>
        <taxon>Sphingomonadaceae</taxon>
        <taxon>Novosphingobium</taxon>
    </lineage>
</organism>
<dbReference type="eggNOG" id="COG4206">
    <property type="taxonomic scope" value="Bacteria"/>
</dbReference>
<keyword evidence="5 12" id="KW-0732">Signal</keyword>
<keyword evidence="3 9" id="KW-1134">Transmembrane beta strand</keyword>
<keyword evidence="2 9" id="KW-0813">Transport</keyword>
<dbReference type="Pfam" id="PF07715">
    <property type="entry name" value="Plug"/>
    <property type="match status" value="1"/>
</dbReference>
<feature type="domain" description="TonB-dependent receptor-like beta-barrel" evidence="13">
    <location>
        <begin position="393"/>
        <end position="931"/>
    </location>
</feature>
<evidence type="ECO:0000256" key="2">
    <source>
        <dbReference type="ARBA" id="ARBA00022448"/>
    </source>
</evidence>
<dbReference type="InterPro" id="IPR010917">
    <property type="entry name" value="TonB_rcpt_CS"/>
</dbReference>
<dbReference type="InterPro" id="IPR012910">
    <property type="entry name" value="Plug_dom"/>
</dbReference>
<evidence type="ECO:0000259" key="14">
    <source>
        <dbReference type="Pfam" id="PF07715"/>
    </source>
</evidence>
<keyword evidence="8 9" id="KW-0998">Cell outer membrane</keyword>
<dbReference type="PANTHER" id="PTHR47234:SF2">
    <property type="entry name" value="TONB-DEPENDENT RECEPTOR"/>
    <property type="match status" value="1"/>
</dbReference>
<accession>T0J1T6</accession>
<evidence type="ECO:0000256" key="3">
    <source>
        <dbReference type="ARBA" id="ARBA00022452"/>
    </source>
</evidence>
<evidence type="ECO:0000256" key="8">
    <source>
        <dbReference type="ARBA" id="ARBA00023237"/>
    </source>
</evidence>
<dbReference type="Pfam" id="PF00593">
    <property type="entry name" value="TonB_dep_Rec_b-barrel"/>
    <property type="match status" value="1"/>
</dbReference>
<evidence type="ECO:0000256" key="1">
    <source>
        <dbReference type="ARBA" id="ARBA00004571"/>
    </source>
</evidence>
<gene>
    <name evidence="15" type="ORF">L284_10805</name>
</gene>
<proteinExistence type="inferred from homology"/>
<comment type="caution">
    <text evidence="15">The sequence shown here is derived from an EMBL/GenBank/DDBJ whole genome shotgun (WGS) entry which is preliminary data.</text>
</comment>
<comment type="subcellular location">
    <subcellularLocation>
        <location evidence="1 9">Cell outer membrane</location>
        <topology evidence="1 9">Multi-pass membrane protein</topology>
    </subcellularLocation>
</comment>
<dbReference type="SUPFAM" id="SSF56935">
    <property type="entry name" value="Porins"/>
    <property type="match status" value="1"/>
</dbReference>
<protein>
    <recommendedName>
        <fullName evidence="17">TonB-denpendent receptor</fullName>
    </recommendedName>
</protein>